<dbReference type="InterPro" id="IPR002347">
    <property type="entry name" value="SDR_fam"/>
</dbReference>
<feature type="transmembrane region" description="Helical" evidence="3">
    <location>
        <begin position="6"/>
        <end position="25"/>
    </location>
</feature>
<name>A0ABN9ZG61_PIPNA</name>
<keyword evidence="3" id="KW-0812">Transmembrane</keyword>
<dbReference type="SUPFAM" id="SSF51735">
    <property type="entry name" value="NAD(P)-binding Rossmann-fold domains"/>
    <property type="match status" value="1"/>
</dbReference>
<evidence type="ECO:0000256" key="1">
    <source>
        <dbReference type="ARBA" id="ARBA00006484"/>
    </source>
</evidence>
<dbReference type="PRINTS" id="PR00081">
    <property type="entry name" value="GDHRDH"/>
</dbReference>
<dbReference type="InterPro" id="IPR036291">
    <property type="entry name" value="NAD(P)-bd_dom_sf"/>
</dbReference>
<keyword evidence="3" id="KW-1133">Transmembrane helix</keyword>
<organism evidence="4 5">
    <name type="scientific">Pipistrellus nathusii</name>
    <name type="common">Nathusius' pipistrelle</name>
    <dbReference type="NCBI Taxonomy" id="59473"/>
    <lineage>
        <taxon>Eukaryota</taxon>
        <taxon>Metazoa</taxon>
        <taxon>Chordata</taxon>
        <taxon>Craniata</taxon>
        <taxon>Vertebrata</taxon>
        <taxon>Euteleostomi</taxon>
        <taxon>Mammalia</taxon>
        <taxon>Eutheria</taxon>
        <taxon>Laurasiatheria</taxon>
        <taxon>Chiroptera</taxon>
        <taxon>Yangochiroptera</taxon>
        <taxon>Vespertilionidae</taxon>
        <taxon>Pipistrellus</taxon>
    </lineage>
</organism>
<dbReference type="PANTHER" id="PTHR43157:SF30">
    <property type="entry name" value="RETINOL DEHYDROGENASE 11-LIKE"/>
    <property type="match status" value="1"/>
</dbReference>
<gene>
    <name evidence="4" type="ORF">MPIPNATIZW_LOCUS3523</name>
</gene>
<dbReference type="EMBL" id="OY882869">
    <property type="protein sequence ID" value="CAK6435217.1"/>
    <property type="molecule type" value="Genomic_DNA"/>
</dbReference>
<reference evidence="4" key="1">
    <citation type="submission" date="2023-12" db="EMBL/GenBank/DDBJ databases">
        <authorList>
            <person name="Brown T."/>
        </authorList>
    </citation>
    <scope>NUCLEOTIDE SEQUENCE</scope>
</reference>
<dbReference type="PANTHER" id="PTHR43157">
    <property type="entry name" value="PHOSPHATIDYLINOSITOL-GLYCAN BIOSYNTHESIS CLASS F PROTEIN-RELATED"/>
    <property type="match status" value="1"/>
</dbReference>
<dbReference type="Pfam" id="PF00106">
    <property type="entry name" value="adh_short"/>
    <property type="match status" value="1"/>
</dbReference>
<evidence type="ECO:0000313" key="4">
    <source>
        <dbReference type="EMBL" id="CAK6435217.1"/>
    </source>
</evidence>
<dbReference type="Proteomes" id="UP001314169">
    <property type="component" value="Chromosome 12"/>
</dbReference>
<evidence type="ECO:0000313" key="5">
    <source>
        <dbReference type="Proteomes" id="UP001314169"/>
    </source>
</evidence>
<protein>
    <submittedName>
        <fullName evidence="4">Uncharacterized protein</fullName>
    </submittedName>
</protein>
<sequence>MSLWSLLSTLILGRGSALLLLVYLFRLSVRLWHKTQLWDLQHCSTDLTGKTAVVTGANSGIGKVVSQELACRGARVILACRNRKHGQRALAEIQAACKDACLLLWDVDMSSMASIRSFARQLLRECPEIHLLVNNAAVCGMCLGMLPPSTF</sequence>
<keyword evidence="3" id="KW-0472">Membrane</keyword>
<dbReference type="Gene3D" id="3.40.50.720">
    <property type="entry name" value="NAD(P)-binding Rossmann-like Domain"/>
    <property type="match status" value="1"/>
</dbReference>
<proteinExistence type="inferred from homology"/>
<evidence type="ECO:0000256" key="2">
    <source>
        <dbReference type="ARBA" id="ARBA00023002"/>
    </source>
</evidence>
<evidence type="ECO:0000256" key="3">
    <source>
        <dbReference type="SAM" id="Phobius"/>
    </source>
</evidence>
<keyword evidence="5" id="KW-1185">Reference proteome</keyword>
<keyword evidence="2" id="KW-0560">Oxidoreductase</keyword>
<accession>A0ABN9ZG61</accession>
<comment type="similarity">
    <text evidence="1">Belongs to the short-chain dehydrogenases/reductases (SDR) family.</text>
</comment>